<dbReference type="VEuPathDB" id="FungiDB:A1O9_07402"/>
<dbReference type="AlphaFoldDB" id="A0A072PBS1"/>
<reference evidence="1 2" key="1">
    <citation type="submission" date="2013-03" db="EMBL/GenBank/DDBJ databases">
        <title>The Genome Sequence of Exophiala aquamarina CBS 119918.</title>
        <authorList>
            <consortium name="The Broad Institute Genomics Platform"/>
            <person name="Cuomo C."/>
            <person name="de Hoog S."/>
            <person name="Gorbushina A."/>
            <person name="Walker B."/>
            <person name="Young S.K."/>
            <person name="Zeng Q."/>
            <person name="Gargeya S."/>
            <person name="Fitzgerald M."/>
            <person name="Haas B."/>
            <person name="Abouelleil A."/>
            <person name="Allen A.W."/>
            <person name="Alvarado L."/>
            <person name="Arachchi H.M."/>
            <person name="Berlin A.M."/>
            <person name="Chapman S.B."/>
            <person name="Gainer-Dewar J."/>
            <person name="Goldberg J."/>
            <person name="Griggs A."/>
            <person name="Gujja S."/>
            <person name="Hansen M."/>
            <person name="Howarth C."/>
            <person name="Imamovic A."/>
            <person name="Ireland A."/>
            <person name="Larimer J."/>
            <person name="McCowan C."/>
            <person name="Murphy C."/>
            <person name="Pearson M."/>
            <person name="Poon T.W."/>
            <person name="Priest M."/>
            <person name="Roberts A."/>
            <person name="Saif S."/>
            <person name="Shea T."/>
            <person name="Sisk P."/>
            <person name="Sykes S."/>
            <person name="Wortman J."/>
            <person name="Nusbaum C."/>
            <person name="Birren B."/>
        </authorList>
    </citation>
    <scope>NUCLEOTIDE SEQUENCE [LARGE SCALE GENOMIC DNA]</scope>
    <source>
        <strain evidence="1 2">CBS 119918</strain>
    </source>
</reference>
<organism evidence="1 2">
    <name type="scientific">Exophiala aquamarina CBS 119918</name>
    <dbReference type="NCBI Taxonomy" id="1182545"/>
    <lineage>
        <taxon>Eukaryota</taxon>
        <taxon>Fungi</taxon>
        <taxon>Dikarya</taxon>
        <taxon>Ascomycota</taxon>
        <taxon>Pezizomycotina</taxon>
        <taxon>Eurotiomycetes</taxon>
        <taxon>Chaetothyriomycetidae</taxon>
        <taxon>Chaetothyriales</taxon>
        <taxon>Herpotrichiellaceae</taxon>
        <taxon>Exophiala</taxon>
    </lineage>
</organism>
<accession>A0A072PBS1</accession>
<name>A0A072PBS1_9EURO</name>
<dbReference type="Proteomes" id="UP000027920">
    <property type="component" value="Unassembled WGS sequence"/>
</dbReference>
<proteinExistence type="predicted"/>
<gene>
    <name evidence="1" type="ORF">A1O9_07402</name>
</gene>
<dbReference type="GeneID" id="25282316"/>
<evidence type="ECO:0000313" key="1">
    <source>
        <dbReference type="EMBL" id="KEF57212.1"/>
    </source>
</evidence>
<sequence>MGSNTVYQCIDGIEHRGQCYNAAVRERHPLHLCGQTTFIKALEREEPEECNRDRIARLALSQGCPYSSSSVSRPALNLGNLV</sequence>
<evidence type="ECO:0000313" key="2">
    <source>
        <dbReference type="Proteomes" id="UP000027920"/>
    </source>
</evidence>
<protein>
    <submittedName>
        <fullName evidence="1">Uncharacterized protein</fullName>
    </submittedName>
</protein>
<dbReference type="RefSeq" id="XP_013259802.1">
    <property type="nucleotide sequence ID" value="XM_013404348.1"/>
</dbReference>
<dbReference type="EMBL" id="AMGV01000005">
    <property type="protein sequence ID" value="KEF57212.1"/>
    <property type="molecule type" value="Genomic_DNA"/>
</dbReference>
<dbReference type="HOGENOM" id="CLU_2558296_0_0_1"/>
<comment type="caution">
    <text evidence="1">The sequence shown here is derived from an EMBL/GenBank/DDBJ whole genome shotgun (WGS) entry which is preliminary data.</text>
</comment>
<keyword evidence="2" id="KW-1185">Reference proteome</keyword>